<evidence type="ECO:0000256" key="4">
    <source>
        <dbReference type="ARBA" id="ARBA00022448"/>
    </source>
</evidence>
<feature type="region of interest" description="Disordered" evidence="13">
    <location>
        <begin position="92"/>
        <end position="111"/>
    </location>
</feature>
<reference evidence="14" key="3">
    <citation type="submission" date="2023-01" db="EMBL/GenBank/DDBJ databases">
        <authorList>
            <person name="Sun Q."/>
            <person name="Evtushenko L."/>
        </authorList>
    </citation>
    <scope>NUCLEOTIDE SEQUENCE</scope>
    <source>
        <strain evidence="14">VKM B-1606</strain>
    </source>
</reference>
<dbReference type="GO" id="GO:0009306">
    <property type="term" value="P:protein secretion"/>
    <property type="evidence" value="ECO:0007669"/>
    <property type="project" value="UniProtKB-UniRule"/>
</dbReference>
<protein>
    <recommendedName>
        <fullName evidence="3 12">Protein-export membrane protein SecG</fullName>
    </recommendedName>
</protein>
<keyword evidence="7 12" id="KW-0653">Protein transport</keyword>
<feature type="region of interest" description="Disordered" evidence="13">
    <location>
        <begin position="118"/>
        <end position="204"/>
    </location>
</feature>
<name>A0A9W6ITE7_9HYPH</name>
<dbReference type="GO" id="GO:0043952">
    <property type="term" value="P:protein transport by the Sec complex"/>
    <property type="evidence" value="ECO:0007669"/>
    <property type="project" value="TreeGrafter"/>
</dbReference>
<evidence type="ECO:0000256" key="8">
    <source>
        <dbReference type="ARBA" id="ARBA00022989"/>
    </source>
</evidence>
<gene>
    <name evidence="14" type="ORF">GCM10008170_13310</name>
    <name evidence="15" type="ORF">JOD31_000233</name>
</gene>
<evidence type="ECO:0000256" key="5">
    <source>
        <dbReference type="ARBA" id="ARBA00022475"/>
    </source>
</evidence>
<evidence type="ECO:0000256" key="3">
    <source>
        <dbReference type="ARBA" id="ARBA00017876"/>
    </source>
</evidence>
<evidence type="ECO:0000256" key="7">
    <source>
        <dbReference type="ARBA" id="ARBA00022927"/>
    </source>
</evidence>
<evidence type="ECO:0000313" key="15">
    <source>
        <dbReference type="EMBL" id="MBM7850021.1"/>
    </source>
</evidence>
<evidence type="ECO:0000256" key="6">
    <source>
        <dbReference type="ARBA" id="ARBA00022692"/>
    </source>
</evidence>
<evidence type="ECO:0000256" key="9">
    <source>
        <dbReference type="ARBA" id="ARBA00023010"/>
    </source>
</evidence>
<comment type="caution">
    <text evidence="12">Lacks conserved residue(s) required for the propagation of feature annotation.</text>
</comment>
<organism evidence="14 17">
    <name type="scientific">Methylopila capsulata</name>
    <dbReference type="NCBI Taxonomy" id="61654"/>
    <lineage>
        <taxon>Bacteria</taxon>
        <taxon>Pseudomonadati</taxon>
        <taxon>Pseudomonadota</taxon>
        <taxon>Alphaproteobacteria</taxon>
        <taxon>Hyphomicrobiales</taxon>
        <taxon>Methylopilaceae</taxon>
        <taxon>Methylopila</taxon>
    </lineage>
</organism>
<dbReference type="AlphaFoldDB" id="A0A9W6ITE7"/>
<comment type="caution">
    <text evidence="14">The sequence shown here is derived from an EMBL/GenBank/DDBJ whole genome shotgun (WGS) entry which is preliminary data.</text>
</comment>
<reference evidence="15 16" key="2">
    <citation type="submission" date="2021-01" db="EMBL/GenBank/DDBJ databases">
        <title>Genomic Encyclopedia of Type Strains, Phase IV (KMG-IV): sequencing the most valuable type-strain genomes for metagenomic binning, comparative biology and taxonomic classification.</title>
        <authorList>
            <person name="Goeker M."/>
        </authorList>
    </citation>
    <scope>NUCLEOTIDE SEQUENCE [LARGE SCALE GENOMIC DNA]</scope>
    <source>
        <strain evidence="15 16">DSM 6130</strain>
    </source>
</reference>
<proteinExistence type="inferred from homology"/>
<sequence length="204" mass="20235">MQTVLIVLHLMIVLALVVVVLLQRSEGGALGVGGGSNFMSGRGQANTLTRVTAYLAAGFFVTSLTLTILAGYGGGSVLDRLQPTAATIKPAAAPAGAAGPEVPLGSGQGGILPALRKATEQPGAAQPPQPAAPSAPQQPTAPITPQEADPKATGPTDEPKQAPSQETSPQGSNADAPKPESAPPAATEQPGEPQAPAATEPPKP</sequence>
<keyword evidence="4 12" id="KW-0813">Transport</keyword>
<feature type="compositionally biased region" description="Low complexity" evidence="13">
    <location>
        <begin position="134"/>
        <end position="147"/>
    </location>
</feature>
<dbReference type="NCBIfam" id="TIGR00810">
    <property type="entry name" value="secG"/>
    <property type="match status" value="1"/>
</dbReference>
<keyword evidence="9 12" id="KW-0811">Translocation</keyword>
<dbReference type="InterPro" id="IPR004692">
    <property type="entry name" value="SecG"/>
</dbReference>
<evidence type="ECO:0000256" key="10">
    <source>
        <dbReference type="ARBA" id="ARBA00023136"/>
    </source>
</evidence>
<comment type="subcellular location">
    <subcellularLocation>
        <location evidence="1 12">Cell membrane</location>
        <topology evidence="1 12">Multi-pass membrane protein</topology>
    </subcellularLocation>
</comment>
<dbReference type="PRINTS" id="PR01651">
    <property type="entry name" value="SECGEXPORT"/>
</dbReference>
<dbReference type="GO" id="GO:0015450">
    <property type="term" value="F:protein-transporting ATPase activity"/>
    <property type="evidence" value="ECO:0007669"/>
    <property type="project" value="UniProtKB-UniRule"/>
</dbReference>
<comment type="function">
    <text evidence="11 12">Involved in protein export. Participates in an early event of protein translocation.</text>
</comment>
<dbReference type="EMBL" id="BSFF01000002">
    <property type="protein sequence ID" value="GLK55312.1"/>
    <property type="molecule type" value="Genomic_DNA"/>
</dbReference>
<keyword evidence="10 12" id="KW-0472">Membrane</keyword>
<dbReference type="Proteomes" id="UP001143400">
    <property type="component" value="Unassembled WGS sequence"/>
</dbReference>
<dbReference type="Proteomes" id="UP000758856">
    <property type="component" value="Unassembled WGS sequence"/>
</dbReference>
<comment type="similarity">
    <text evidence="2 12">Belongs to the SecG family.</text>
</comment>
<reference evidence="14" key="1">
    <citation type="journal article" date="2014" name="Int. J. Syst. Evol. Microbiol.">
        <title>Complete genome sequence of Corynebacterium casei LMG S-19264T (=DSM 44701T), isolated from a smear-ripened cheese.</title>
        <authorList>
            <consortium name="US DOE Joint Genome Institute (JGI-PGF)"/>
            <person name="Walter F."/>
            <person name="Albersmeier A."/>
            <person name="Kalinowski J."/>
            <person name="Ruckert C."/>
        </authorList>
    </citation>
    <scope>NUCLEOTIDE SEQUENCE</scope>
    <source>
        <strain evidence="14">VKM B-1606</strain>
    </source>
</reference>
<dbReference type="PANTHER" id="PTHR34182">
    <property type="entry name" value="PROTEIN-EXPORT MEMBRANE PROTEIN SECG"/>
    <property type="match status" value="1"/>
</dbReference>
<evidence type="ECO:0000313" key="14">
    <source>
        <dbReference type="EMBL" id="GLK55312.1"/>
    </source>
</evidence>
<dbReference type="PANTHER" id="PTHR34182:SF1">
    <property type="entry name" value="PROTEIN-EXPORT MEMBRANE PROTEIN SECG"/>
    <property type="match status" value="1"/>
</dbReference>
<keyword evidence="5 12" id="KW-1003">Cell membrane</keyword>
<keyword evidence="6 12" id="KW-0812">Transmembrane</keyword>
<accession>A0A9W6ITE7</accession>
<dbReference type="EMBL" id="JAFBCY010000001">
    <property type="protein sequence ID" value="MBM7850021.1"/>
    <property type="molecule type" value="Genomic_DNA"/>
</dbReference>
<dbReference type="Pfam" id="PF03840">
    <property type="entry name" value="SecG"/>
    <property type="match status" value="1"/>
</dbReference>
<keyword evidence="8 12" id="KW-1133">Transmembrane helix</keyword>
<evidence type="ECO:0000256" key="1">
    <source>
        <dbReference type="ARBA" id="ARBA00004651"/>
    </source>
</evidence>
<feature type="transmembrane region" description="Helical" evidence="12">
    <location>
        <begin position="51"/>
        <end position="72"/>
    </location>
</feature>
<evidence type="ECO:0000313" key="16">
    <source>
        <dbReference type="Proteomes" id="UP000758856"/>
    </source>
</evidence>
<dbReference type="GO" id="GO:0065002">
    <property type="term" value="P:intracellular protein transmembrane transport"/>
    <property type="evidence" value="ECO:0007669"/>
    <property type="project" value="TreeGrafter"/>
</dbReference>
<evidence type="ECO:0000256" key="12">
    <source>
        <dbReference type="RuleBase" id="RU365087"/>
    </source>
</evidence>
<feature type="compositionally biased region" description="Polar residues" evidence="13">
    <location>
        <begin position="162"/>
        <end position="173"/>
    </location>
</feature>
<dbReference type="GO" id="GO:0005886">
    <property type="term" value="C:plasma membrane"/>
    <property type="evidence" value="ECO:0007669"/>
    <property type="project" value="UniProtKB-SubCell"/>
</dbReference>
<evidence type="ECO:0000256" key="11">
    <source>
        <dbReference type="ARBA" id="ARBA00025182"/>
    </source>
</evidence>
<dbReference type="RefSeq" id="WP_204948492.1">
    <property type="nucleotide sequence ID" value="NZ_BSFF01000002.1"/>
</dbReference>
<keyword evidence="16" id="KW-1185">Reference proteome</keyword>
<evidence type="ECO:0000256" key="13">
    <source>
        <dbReference type="SAM" id="MobiDB-lite"/>
    </source>
</evidence>
<evidence type="ECO:0000256" key="2">
    <source>
        <dbReference type="ARBA" id="ARBA00008445"/>
    </source>
</evidence>
<evidence type="ECO:0000313" key="17">
    <source>
        <dbReference type="Proteomes" id="UP001143400"/>
    </source>
</evidence>